<dbReference type="InterPro" id="IPR022419">
    <property type="entry name" value="Porphobilin_deaminase_cofac_BS"/>
</dbReference>
<comment type="catalytic activity">
    <reaction evidence="7 8">
        <text>4 porphobilinogen + H2O = hydroxymethylbilane + 4 NH4(+)</text>
        <dbReference type="Rhea" id="RHEA:13185"/>
        <dbReference type="ChEBI" id="CHEBI:15377"/>
        <dbReference type="ChEBI" id="CHEBI:28938"/>
        <dbReference type="ChEBI" id="CHEBI:57845"/>
        <dbReference type="ChEBI" id="CHEBI:58126"/>
        <dbReference type="EC" id="2.5.1.61"/>
    </reaction>
</comment>
<dbReference type="PANTHER" id="PTHR11557">
    <property type="entry name" value="PORPHOBILINOGEN DEAMINASE"/>
    <property type="match status" value="1"/>
</dbReference>
<dbReference type="EMBL" id="NBYO01000001">
    <property type="protein sequence ID" value="OXT02949.1"/>
    <property type="molecule type" value="Genomic_DNA"/>
</dbReference>
<dbReference type="EC" id="2.5.1.61" evidence="8"/>
<comment type="subunit">
    <text evidence="4 8">Monomer.</text>
</comment>
<dbReference type="PANTHER" id="PTHR11557:SF0">
    <property type="entry name" value="PORPHOBILINOGEN DEAMINASE"/>
    <property type="match status" value="1"/>
</dbReference>
<dbReference type="Pfam" id="PF03900">
    <property type="entry name" value="Porphobil_deamC"/>
    <property type="match status" value="1"/>
</dbReference>
<dbReference type="AlphaFoldDB" id="A0A231V445"/>
<evidence type="ECO:0000256" key="3">
    <source>
        <dbReference type="ARBA" id="ARBA00005638"/>
    </source>
</evidence>
<dbReference type="Gene3D" id="3.30.160.40">
    <property type="entry name" value="Porphobilinogen deaminase, C-terminal domain"/>
    <property type="match status" value="1"/>
</dbReference>
<dbReference type="GO" id="GO:0004418">
    <property type="term" value="F:hydroxymethylbilane synthase activity"/>
    <property type="evidence" value="ECO:0007669"/>
    <property type="project" value="UniProtKB-UniRule"/>
</dbReference>
<dbReference type="RefSeq" id="WP_094076908.1">
    <property type="nucleotide sequence ID" value="NZ_NBYO01000001.1"/>
</dbReference>
<comment type="similarity">
    <text evidence="3 8">Belongs to the HMBS family.</text>
</comment>
<evidence type="ECO:0000256" key="8">
    <source>
        <dbReference type="HAMAP-Rule" id="MF_00260"/>
    </source>
</evidence>
<keyword evidence="6 8" id="KW-0627">Porphyrin biosynthesis</keyword>
<keyword evidence="5 8" id="KW-0808">Transferase</keyword>
<accession>A0A231V445</accession>
<dbReference type="FunFam" id="3.40.190.10:FF:000004">
    <property type="entry name" value="Porphobilinogen deaminase"/>
    <property type="match status" value="1"/>
</dbReference>
<dbReference type="InterPro" id="IPR022418">
    <property type="entry name" value="Porphobilinogen_deaminase_C"/>
</dbReference>
<protein>
    <recommendedName>
        <fullName evidence="8">Porphobilinogen deaminase</fullName>
        <shortName evidence="8">PBG</shortName>
        <ecNumber evidence="8">2.5.1.61</ecNumber>
    </recommendedName>
    <alternativeName>
        <fullName evidence="8">Hydroxymethylbilane synthase</fullName>
        <shortName evidence="8">HMBS</shortName>
    </alternativeName>
    <alternativeName>
        <fullName evidence="8">Pre-uroporphyrinogen synthase</fullName>
    </alternativeName>
</protein>
<evidence type="ECO:0000256" key="4">
    <source>
        <dbReference type="ARBA" id="ARBA00011245"/>
    </source>
</evidence>
<dbReference type="Gene3D" id="3.40.190.10">
    <property type="entry name" value="Periplasmic binding protein-like II"/>
    <property type="match status" value="2"/>
</dbReference>
<organism evidence="11 12">
    <name type="scientific">Notoacmeibacter marinus</name>
    <dbReference type="NCBI Taxonomy" id="1876515"/>
    <lineage>
        <taxon>Bacteria</taxon>
        <taxon>Pseudomonadati</taxon>
        <taxon>Pseudomonadota</taxon>
        <taxon>Alphaproteobacteria</taxon>
        <taxon>Hyphomicrobiales</taxon>
        <taxon>Notoacmeibacteraceae</taxon>
        <taxon>Notoacmeibacter</taxon>
    </lineage>
</organism>
<evidence type="ECO:0000256" key="5">
    <source>
        <dbReference type="ARBA" id="ARBA00022679"/>
    </source>
</evidence>
<dbReference type="HAMAP" id="MF_00260">
    <property type="entry name" value="Porphobil_deam"/>
    <property type="match status" value="1"/>
</dbReference>
<evidence type="ECO:0000256" key="1">
    <source>
        <dbReference type="ARBA" id="ARBA00002869"/>
    </source>
</evidence>
<dbReference type="SUPFAM" id="SSF54782">
    <property type="entry name" value="Porphobilinogen deaminase (hydroxymethylbilane synthase), C-terminal domain"/>
    <property type="match status" value="1"/>
</dbReference>
<comment type="cofactor">
    <cofactor evidence="8">
        <name>dipyrromethane</name>
        <dbReference type="ChEBI" id="CHEBI:60342"/>
    </cofactor>
    <text evidence="8">Binds 1 dipyrromethane group covalently.</text>
</comment>
<feature type="domain" description="Porphobilinogen deaminase N-terminal" evidence="9">
    <location>
        <begin position="6"/>
        <end position="214"/>
    </location>
</feature>
<evidence type="ECO:0000259" key="9">
    <source>
        <dbReference type="Pfam" id="PF01379"/>
    </source>
</evidence>
<evidence type="ECO:0000313" key="11">
    <source>
        <dbReference type="EMBL" id="OXT02949.1"/>
    </source>
</evidence>
<sequence length="309" mass="33138">MGTDLIRIGTRGSDLALAQAYETRTRLMTAHGLPKEAFEIEIVSTAGDRIQDRPLAEVGGKGLFTMEIEERLSDGRIDLAVHSAKDMPTELPDGLYLSCFLPREDARDAFIGHSVKNLMDLPRGATVGSSSLRRQALLRRMRPDLNVVLYRGNVPTRLRKLAEGAVDGTMLAMAGLRRLNLADHVTEALSLTAFPPAPGQGAICIESRIGDERIDALLAPIGHAETAAALACERAFLGALDGSCRTPIAGHAHLAGGKLLFAGMILTPDGKDAHEIETDGPLADAARIGRQAGEEIRRRAGTDFFASWS</sequence>
<proteinExistence type="inferred from homology"/>
<comment type="pathway">
    <text evidence="2">Porphyrin-containing compound metabolism; protoporphyrin-IX biosynthesis; coproporphyrinogen-III from 5-aminolevulinate: step 2/4.</text>
</comment>
<evidence type="ECO:0000256" key="6">
    <source>
        <dbReference type="ARBA" id="ARBA00023244"/>
    </source>
</evidence>
<dbReference type="PROSITE" id="PS00533">
    <property type="entry name" value="PORPHOBILINOGEN_DEAM"/>
    <property type="match status" value="1"/>
</dbReference>
<comment type="caution">
    <text evidence="11">The sequence shown here is derived from an EMBL/GenBank/DDBJ whole genome shotgun (WGS) entry which is preliminary data.</text>
</comment>
<dbReference type="FunFam" id="3.40.190.10:FF:000005">
    <property type="entry name" value="Porphobilinogen deaminase"/>
    <property type="match status" value="1"/>
</dbReference>
<evidence type="ECO:0000313" key="12">
    <source>
        <dbReference type="Proteomes" id="UP000215405"/>
    </source>
</evidence>
<evidence type="ECO:0000256" key="7">
    <source>
        <dbReference type="ARBA" id="ARBA00048169"/>
    </source>
</evidence>
<feature type="domain" description="Porphobilinogen deaminase C-terminal" evidence="10">
    <location>
        <begin position="230"/>
        <end position="297"/>
    </location>
</feature>
<comment type="function">
    <text evidence="1 8">Tetrapolymerization of the monopyrrole PBG into the hydroxymethylbilane pre-uroporphyrinogen in several discrete steps.</text>
</comment>
<dbReference type="GO" id="GO:0005737">
    <property type="term" value="C:cytoplasm"/>
    <property type="evidence" value="ECO:0007669"/>
    <property type="project" value="UniProtKB-UniRule"/>
</dbReference>
<gene>
    <name evidence="8" type="primary">hemC</name>
    <name evidence="11" type="ORF">B7H23_05560</name>
</gene>
<dbReference type="Proteomes" id="UP000215405">
    <property type="component" value="Unassembled WGS sequence"/>
</dbReference>
<name>A0A231V445_9HYPH</name>
<dbReference type="PRINTS" id="PR00151">
    <property type="entry name" value="PORPHBDMNASE"/>
</dbReference>
<reference evidence="12" key="1">
    <citation type="journal article" date="2017" name="Int. J. Syst. Evol. Microbiol.">
        <title>Notoacmeibacter marinus gen. nov., sp. nov., isolated from the gut of a limpet and proposal of Notoacmeibacteraceae fam. nov. in the order Rhizobiales of the class Alphaproteobacteria.</title>
        <authorList>
            <person name="Huang Z."/>
            <person name="Guo F."/>
            <person name="Lai Q."/>
        </authorList>
    </citation>
    <scope>NUCLEOTIDE SEQUENCE [LARGE SCALE GENOMIC DNA]</scope>
    <source>
        <strain evidence="12">XMTR2A4</strain>
    </source>
</reference>
<dbReference type="GO" id="GO:0006782">
    <property type="term" value="P:protoporphyrinogen IX biosynthetic process"/>
    <property type="evidence" value="ECO:0007669"/>
    <property type="project" value="UniProtKB-UniRule"/>
</dbReference>
<dbReference type="PIRSF" id="PIRSF001438">
    <property type="entry name" value="4pyrrol_synth_OHMeBilane_synth"/>
    <property type="match status" value="1"/>
</dbReference>
<evidence type="ECO:0000256" key="2">
    <source>
        <dbReference type="ARBA" id="ARBA00004735"/>
    </source>
</evidence>
<comment type="miscellaneous">
    <text evidence="8">The porphobilinogen subunits are added to the dipyrromethane group.</text>
</comment>
<dbReference type="InterPro" id="IPR036803">
    <property type="entry name" value="Porphobilinogen_deaminase_C_sf"/>
</dbReference>
<dbReference type="UniPathway" id="UPA00251">
    <property type="reaction ID" value="UER00319"/>
</dbReference>
<feature type="modified residue" description="S-(dipyrrolylmethanemethyl)cysteine" evidence="8">
    <location>
        <position position="244"/>
    </location>
</feature>
<dbReference type="SUPFAM" id="SSF53850">
    <property type="entry name" value="Periplasmic binding protein-like II"/>
    <property type="match status" value="1"/>
</dbReference>
<dbReference type="InterPro" id="IPR000860">
    <property type="entry name" value="HemC"/>
</dbReference>
<dbReference type="NCBIfam" id="TIGR00212">
    <property type="entry name" value="hemC"/>
    <property type="match status" value="1"/>
</dbReference>
<dbReference type="InterPro" id="IPR022417">
    <property type="entry name" value="Porphobilin_deaminase_N"/>
</dbReference>
<keyword evidence="12" id="KW-1185">Reference proteome</keyword>
<dbReference type="Pfam" id="PF01379">
    <property type="entry name" value="Porphobil_deam"/>
    <property type="match status" value="1"/>
</dbReference>
<evidence type="ECO:0000259" key="10">
    <source>
        <dbReference type="Pfam" id="PF03900"/>
    </source>
</evidence>